<protein>
    <recommendedName>
        <fullName evidence="4">tRNA N(3)-methylcytidine methyltransferase</fullName>
        <ecNumber evidence="4">2.1.1.-</ecNumber>
    </recommendedName>
</protein>
<evidence type="ECO:0000256" key="2">
    <source>
        <dbReference type="ARBA" id="ARBA00022603"/>
    </source>
</evidence>
<organism evidence="6 7">
    <name type="scientific">Ziziphus jujuba</name>
    <name type="common">Chinese jujube</name>
    <name type="synonym">Ziziphus sativa</name>
    <dbReference type="NCBI Taxonomy" id="326968"/>
    <lineage>
        <taxon>Eukaryota</taxon>
        <taxon>Viridiplantae</taxon>
        <taxon>Streptophyta</taxon>
        <taxon>Embryophyta</taxon>
        <taxon>Tracheophyta</taxon>
        <taxon>Spermatophyta</taxon>
        <taxon>Magnoliopsida</taxon>
        <taxon>eudicotyledons</taxon>
        <taxon>Gunneridae</taxon>
        <taxon>Pentapetalae</taxon>
        <taxon>rosids</taxon>
        <taxon>fabids</taxon>
        <taxon>Rosales</taxon>
        <taxon>Rhamnaceae</taxon>
        <taxon>Paliureae</taxon>
        <taxon>Ziziphus</taxon>
    </lineage>
</organism>
<dbReference type="Pfam" id="PF13489">
    <property type="entry name" value="Methyltransf_23"/>
    <property type="match status" value="1"/>
</dbReference>
<dbReference type="GO" id="GO:0008173">
    <property type="term" value="F:RNA methyltransferase activity"/>
    <property type="evidence" value="ECO:0007669"/>
    <property type="project" value="UniProtKB-ARBA"/>
</dbReference>
<accession>A0A6P3ZJV9</accession>
<feature type="compositionally biased region" description="Acidic residues" evidence="5">
    <location>
        <begin position="8"/>
        <end position="18"/>
    </location>
</feature>
<dbReference type="InterPro" id="IPR029063">
    <property type="entry name" value="SAM-dependent_MTases_sf"/>
</dbReference>
<feature type="region of interest" description="Disordered" evidence="5">
    <location>
        <begin position="1"/>
        <end position="23"/>
    </location>
</feature>
<dbReference type="Proteomes" id="UP001652623">
    <property type="component" value="Chromosome 10"/>
</dbReference>
<sequence>MRRTVGAEEGDKEEEEAEAQYHSKDFEWEELRAEVENDPSFCQHLLPFQPTSTSSSSSPQAQSDSDAWKRFHIRHSAGKFFKERRYLLKEFPELASCNENSKVLEVGCGNGSTVLPLLRGNENIIVYACDCSTETVERVKEIIDASNIISIKQRFHPFYCDLSINRFPTWLACNQCRDIYLQSQHKSISDVTMNNIMDSNNLYLLRESGCCNGGVDFITLIFTLSAIPLQTMPVSIKECFSVLKPGGLLLFRDYGLYDMTMLRFELEKRVGFREYMRSDGTRSYFFCLDTVRDLFVGAGFTELELEYCCIKSVNRRNGKSMRRVWVHGKFQKPL</sequence>
<dbReference type="InterPro" id="IPR026113">
    <property type="entry name" value="METTL2/6/8-like"/>
</dbReference>
<dbReference type="RefSeq" id="XP_015875382.1">
    <property type="nucleotide sequence ID" value="XM_016019896.4"/>
</dbReference>
<dbReference type="InParanoid" id="A0A6P3ZJV9"/>
<dbReference type="GeneID" id="107412185"/>
<keyword evidence="3 4" id="KW-0808">Transferase</keyword>
<dbReference type="FunCoup" id="A0A6P3ZJV9">
    <property type="interactions" value="3218"/>
</dbReference>
<dbReference type="Gene3D" id="3.40.50.150">
    <property type="entry name" value="Vaccinia Virus protein VP39"/>
    <property type="match status" value="1"/>
</dbReference>
<reference evidence="7" key="1">
    <citation type="submission" date="2025-08" db="UniProtKB">
        <authorList>
            <consortium name="RefSeq"/>
        </authorList>
    </citation>
    <scope>IDENTIFICATION</scope>
    <source>
        <tissue evidence="7">Seedling</tissue>
    </source>
</reference>
<evidence type="ECO:0000256" key="5">
    <source>
        <dbReference type="SAM" id="MobiDB-lite"/>
    </source>
</evidence>
<evidence type="ECO:0000256" key="4">
    <source>
        <dbReference type="PIRNR" id="PIRNR037755"/>
    </source>
</evidence>
<comment type="similarity">
    <text evidence="1 4">Belongs to the methyltransferase superfamily. METL family.</text>
</comment>
<keyword evidence="6" id="KW-1185">Reference proteome</keyword>
<comment type="function">
    <text evidence="4">S-adenosyl-L-methionine-dependent methyltransferase.</text>
</comment>
<evidence type="ECO:0000313" key="7">
    <source>
        <dbReference type="RefSeq" id="XP_015875382.1"/>
    </source>
</evidence>
<dbReference type="KEGG" id="zju:107412185"/>
<evidence type="ECO:0000256" key="3">
    <source>
        <dbReference type="ARBA" id="ARBA00022679"/>
    </source>
</evidence>
<dbReference type="GO" id="GO:0032259">
    <property type="term" value="P:methylation"/>
    <property type="evidence" value="ECO:0007669"/>
    <property type="project" value="UniProtKB-KW"/>
</dbReference>
<dbReference type="PANTHER" id="PTHR22809:SF14">
    <property type="entry name" value="TRNA N(3)-METHYLCYTIDINE METHYLTRANSFERASE"/>
    <property type="match status" value="1"/>
</dbReference>
<evidence type="ECO:0000256" key="1">
    <source>
        <dbReference type="ARBA" id="ARBA00009725"/>
    </source>
</evidence>
<dbReference type="PIRSF" id="PIRSF037755">
    <property type="entry name" value="Mettl2_prd"/>
    <property type="match status" value="1"/>
</dbReference>
<dbReference type="EC" id="2.1.1.-" evidence="4"/>
<dbReference type="AlphaFoldDB" id="A0A6P3ZJV9"/>
<gene>
    <name evidence="7" type="primary">LOC107412185</name>
</gene>
<dbReference type="GO" id="GO:0008757">
    <property type="term" value="F:S-adenosylmethionine-dependent methyltransferase activity"/>
    <property type="evidence" value="ECO:0007669"/>
    <property type="project" value="UniProtKB-ARBA"/>
</dbReference>
<name>A0A6P3ZJV9_ZIZJJ</name>
<keyword evidence="2 4" id="KW-0489">Methyltransferase</keyword>
<proteinExistence type="inferred from homology"/>
<dbReference type="CDD" id="cd02440">
    <property type="entry name" value="AdoMet_MTases"/>
    <property type="match status" value="1"/>
</dbReference>
<dbReference type="SUPFAM" id="SSF53335">
    <property type="entry name" value="S-adenosyl-L-methionine-dependent methyltransferases"/>
    <property type="match status" value="1"/>
</dbReference>
<dbReference type="PANTHER" id="PTHR22809">
    <property type="entry name" value="METHYLTRANSFERASE-RELATED"/>
    <property type="match status" value="1"/>
</dbReference>
<evidence type="ECO:0000313" key="6">
    <source>
        <dbReference type="Proteomes" id="UP001652623"/>
    </source>
</evidence>